<dbReference type="eggNOG" id="arCOG01665">
    <property type="taxonomic scope" value="Archaea"/>
</dbReference>
<dbReference type="EMBL" id="CP002535">
    <property type="protein sequence ID" value="AEE93356.1"/>
    <property type="molecule type" value="Genomic_DNA"/>
</dbReference>
<organism evidence="1 2">
    <name type="scientific">Acidianus hospitalis (strain W1)</name>
    <dbReference type="NCBI Taxonomy" id="933801"/>
    <lineage>
        <taxon>Archaea</taxon>
        <taxon>Thermoproteota</taxon>
        <taxon>Thermoprotei</taxon>
        <taxon>Sulfolobales</taxon>
        <taxon>Sulfolobaceae</taxon>
        <taxon>Acidianus</taxon>
    </lineage>
</organism>
<protein>
    <submittedName>
        <fullName evidence="1">Uncharacterized protein</fullName>
    </submittedName>
</protein>
<dbReference type="AlphaFoldDB" id="F4B668"/>
<accession>F4B668</accession>
<reference key="2">
    <citation type="journal article" date="2011" name="Extremophiles">
        <title>Genomic analyses of Acidianus hospitalis W1 a host for studying crenarchaeal virus and plasmid life cycles.</title>
        <authorList>
            <person name="You X.Y."/>
            <person name="Liu C."/>
            <person name="Wang S.Y."/>
            <person name="Jiang C.Y."/>
            <person name="Shah S.A."/>
            <person name="Prangishvili D."/>
            <person name="Liu S.J."/>
            <person name="Garrett R.A."/>
        </authorList>
    </citation>
    <scope>NUCLEOTIDE SEQUENCE</scope>
    <source>
        <strain>W1</strain>
    </source>
</reference>
<evidence type="ECO:0000313" key="1">
    <source>
        <dbReference type="EMBL" id="AEE93356.1"/>
    </source>
</evidence>
<dbReference type="Proteomes" id="UP000008458">
    <property type="component" value="Chromosome"/>
</dbReference>
<name>F4B668_ACIHW</name>
<keyword evidence="2" id="KW-1185">Reference proteome</keyword>
<gene>
    <name evidence="1" type="ordered locus">Ahos_0468</name>
</gene>
<dbReference type="KEGG" id="aho:Ahos_0468"/>
<proteinExistence type="predicted"/>
<reference evidence="1 2" key="1">
    <citation type="journal article" date="2011" name="Extremophiles">
        <title>Genomic analysis of Acidianus hospitalis W1 a host for studying crenarchaeal virus and plasmid life cycles.</title>
        <authorList>
            <person name="You X.Y."/>
            <person name="Liu C."/>
            <person name="Wang S.Y."/>
            <person name="Jiang C.Y."/>
            <person name="Shah S.A."/>
            <person name="Prangishvili D."/>
            <person name="She Q."/>
            <person name="Liu S.J."/>
            <person name="Garrett R.A."/>
        </authorList>
    </citation>
    <scope>NUCLEOTIDE SEQUENCE [LARGE SCALE GENOMIC DNA]</scope>
    <source>
        <strain evidence="1 2">W1</strain>
    </source>
</reference>
<evidence type="ECO:0000313" key="2">
    <source>
        <dbReference type="Proteomes" id="UP000008458"/>
    </source>
</evidence>
<sequence length="54" mass="6254">MVSIEVTRNIRILYSMDLKNCIVFIWKIGSHKKERLAFFSTSSKNLSISFSNSI</sequence>
<dbReference type="HOGENOM" id="CLU_3038829_0_0_2"/>